<dbReference type="GO" id="GO:0051603">
    <property type="term" value="P:proteolysis involved in protein catabolic process"/>
    <property type="evidence" value="ECO:0007669"/>
    <property type="project" value="TreeGrafter"/>
</dbReference>
<evidence type="ECO:0000313" key="11">
    <source>
        <dbReference type="Proteomes" id="UP000247555"/>
    </source>
</evidence>
<evidence type="ECO:0000256" key="3">
    <source>
        <dbReference type="ARBA" id="ARBA00022801"/>
    </source>
</evidence>
<evidence type="ECO:0000256" key="6">
    <source>
        <dbReference type="RuleBase" id="RU003983"/>
    </source>
</evidence>
<evidence type="ECO:0000256" key="7">
    <source>
        <dbReference type="SAM" id="Phobius"/>
    </source>
</evidence>
<dbReference type="EMBL" id="QJKI01000012">
    <property type="protein sequence ID" value="PXX78343.1"/>
    <property type="molecule type" value="Genomic_DNA"/>
</dbReference>
<dbReference type="Pfam" id="PF01435">
    <property type="entry name" value="Peptidase_M48"/>
    <property type="match status" value="1"/>
</dbReference>
<dbReference type="CDD" id="cd07332">
    <property type="entry name" value="M48C_Oma1_like"/>
    <property type="match status" value="1"/>
</dbReference>
<dbReference type="OrthoDB" id="9810445at2"/>
<gene>
    <name evidence="10" type="ORF">DFR34_11262</name>
</gene>
<reference evidence="10 11" key="1">
    <citation type="submission" date="2018-05" db="EMBL/GenBank/DDBJ databases">
        <title>Genomic Encyclopedia of Type Strains, Phase IV (KMG-IV): sequencing the most valuable type-strain genomes for metagenomic binning, comparative biology and taxonomic classification.</title>
        <authorList>
            <person name="Goeker M."/>
        </authorList>
    </citation>
    <scope>NUCLEOTIDE SEQUENCE [LARGE SCALE GENOMIC DNA]</scope>
    <source>
        <strain evidence="10 11">DSM 29661</strain>
    </source>
</reference>
<keyword evidence="5 6" id="KW-0482">Metalloprotease</keyword>
<dbReference type="PANTHER" id="PTHR22726">
    <property type="entry name" value="METALLOENDOPEPTIDASE OMA1"/>
    <property type="match status" value="1"/>
</dbReference>
<dbReference type="Gene3D" id="3.30.2010.10">
    <property type="entry name" value="Metalloproteases ('zincins'), catalytic domain"/>
    <property type="match status" value="1"/>
</dbReference>
<keyword evidence="7" id="KW-0472">Membrane</keyword>
<dbReference type="InterPro" id="IPR051156">
    <property type="entry name" value="Mito/Outer_Membr_Metalloprot"/>
</dbReference>
<dbReference type="Proteomes" id="UP000247555">
    <property type="component" value="Unassembled WGS sequence"/>
</dbReference>
<dbReference type="PANTHER" id="PTHR22726:SF1">
    <property type="entry name" value="METALLOENDOPEPTIDASE OMA1, MITOCHONDRIAL"/>
    <property type="match status" value="1"/>
</dbReference>
<keyword evidence="2" id="KW-0479">Metal-binding</keyword>
<evidence type="ECO:0000256" key="1">
    <source>
        <dbReference type="ARBA" id="ARBA00022670"/>
    </source>
</evidence>
<keyword evidence="7" id="KW-0812">Transmembrane</keyword>
<dbReference type="RefSeq" id="WP_110391043.1">
    <property type="nucleotide sequence ID" value="NZ_QJKI01000012.1"/>
</dbReference>
<evidence type="ECO:0000313" key="10">
    <source>
        <dbReference type="EMBL" id="PXX78343.1"/>
    </source>
</evidence>
<evidence type="ECO:0000259" key="9">
    <source>
        <dbReference type="Pfam" id="PF23368"/>
    </source>
</evidence>
<feature type="transmembrane region" description="Helical" evidence="7">
    <location>
        <begin position="98"/>
        <end position="116"/>
    </location>
</feature>
<dbReference type="GO" id="GO:0046872">
    <property type="term" value="F:metal ion binding"/>
    <property type="evidence" value="ECO:0007669"/>
    <property type="project" value="UniProtKB-KW"/>
</dbReference>
<proteinExistence type="inferred from homology"/>
<evidence type="ECO:0000256" key="4">
    <source>
        <dbReference type="ARBA" id="ARBA00022833"/>
    </source>
</evidence>
<comment type="cofactor">
    <cofactor evidence="6">
        <name>Zn(2+)</name>
        <dbReference type="ChEBI" id="CHEBI:29105"/>
    </cofactor>
    <text evidence="6">Binds 1 zinc ion per subunit.</text>
</comment>
<keyword evidence="3 6" id="KW-0378">Hydrolase</keyword>
<evidence type="ECO:0000256" key="5">
    <source>
        <dbReference type="ARBA" id="ARBA00023049"/>
    </source>
</evidence>
<evidence type="ECO:0000256" key="2">
    <source>
        <dbReference type="ARBA" id="ARBA00022723"/>
    </source>
</evidence>
<name>A0A318KYN5_9NEIS</name>
<comment type="similarity">
    <text evidence="6">Belongs to the peptidase M48 family.</text>
</comment>
<dbReference type="GO" id="GO:0004222">
    <property type="term" value="F:metalloendopeptidase activity"/>
    <property type="evidence" value="ECO:0007669"/>
    <property type="project" value="InterPro"/>
</dbReference>
<dbReference type="AlphaFoldDB" id="A0A318KYN5"/>
<feature type="domain" description="DUF7092" evidence="9">
    <location>
        <begin position="5"/>
        <end position="81"/>
    </location>
</feature>
<evidence type="ECO:0000259" key="8">
    <source>
        <dbReference type="Pfam" id="PF01435"/>
    </source>
</evidence>
<dbReference type="InterPro" id="IPR001915">
    <property type="entry name" value="Peptidase_M48"/>
</dbReference>
<keyword evidence="1 6" id="KW-0645">Protease</keyword>
<sequence length="342" mass="36751">MSGLLEAWYYDGRTARRHSVTLTLEAGELLAHGESGLLLRAPLAHVRISEPMGRAPRTLTLADGSYFEVEDSTRLRQWLRGAGVADAARAYWMQQWRVALAALCLMLTLGVAGYVWGLPAASQWLAGHLPDSVAHSASEATLSLMKEQGMLEPSTLTPARQQALRQQIESTLAPQIATLPGYSLQFHHSALGPNAFALPDGAVVVLDPLVELAENDEEIVAVVAHELGHVAHQHGMRQMIQSAVVGVAVGAMLSDLSSVASTLGAMLLESRYSREFEHEADDYAVHSLRAAGRNPLALASMLARLEKAAGEGEHGGVMSALSSHPETTERIARIQAATRQQP</sequence>
<protein>
    <submittedName>
        <fullName evidence="10">Peptidase M48-like protein</fullName>
    </submittedName>
</protein>
<keyword evidence="4 6" id="KW-0862">Zinc</keyword>
<dbReference type="Pfam" id="PF23368">
    <property type="entry name" value="DUF7092"/>
    <property type="match status" value="1"/>
</dbReference>
<keyword evidence="7" id="KW-1133">Transmembrane helix</keyword>
<organism evidence="10 11">
    <name type="scientific">Rivihabitans pingtungensis</name>
    <dbReference type="NCBI Taxonomy" id="1054498"/>
    <lineage>
        <taxon>Bacteria</taxon>
        <taxon>Pseudomonadati</taxon>
        <taxon>Pseudomonadota</taxon>
        <taxon>Betaproteobacteria</taxon>
        <taxon>Neisseriales</taxon>
        <taxon>Aquaspirillaceae</taxon>
        <taxon>Rivihabitans</taxon>
    </lineage>
</organism>
<accession>A0A318KYN5</accession>
<comment type="caution">
    <text evidence="10">The sequence shown here is derived from an EMBL/GenBank/DDBJ whole genome shotgun (WGS) entry which is preliminary data.</text>
</comment>
<keyword evidence="11" id="KW-1185">Reference proteome</keyword>
<dbReference type="GO" id="GO:0016020">
    <property type="term" value="C:membrane"/>
    <property type="evidence" value="ECO:0007669"/>
    <property type="project" value="TreeGrafter"/>
</dbReference>
<feature type="domain" description="Peptidase M48" evidence="8">
    <location>
        <begin position="158"/>
        <end position="336"/>
    </location>
</feature>
<dbReference type="InterPro" id="IPR055518">
    <property type="entry name" value="DUF7092"/>
</dbReference>